<evidence type="ECO:0000256" key="1">
    <source>
        <dbReference type="ARBA" id="ARBA00023015"/>
    </source>
</evidence>
<dbReference type="STRING" id="1390249.BHU72_03420"/>
<dbReference type="PRINTS" id="PR00046">
    <property type="entry name" value="SIGMA70FCT"/>
</dbReference>
<proteinExistence type="inferred from homology"/>
<dbReference type="PANTHER" id="PTHR30385:SF7">
    <property type="entry name" value="RNA POLYMERASE SIGMA FACTOR FLIA"/>
    <property type="match status" value="1"/>
</dbReference>
<dbReference type="InterPro" id="IPR007627">
    <property type="entry name" value="RNA_pol_sigma70_r2"/>
</dbReference>
<dbReference type="Pfam" id="PF04542">
    <property type="entry name" value="Sigma70_r2"/>
    <property type="match status" value="1"/>
</dbReference>
<comment type="function">
    <text evidence="5">Sigma factors are initiation factors that promote the attachment of RNA polymerase to specific initiation sites and are then released.</text>
</comment>
<dbReference type="InterPro" id="IPR013325">
    <property type="entry name" value="RNA_pol_sigma_r2"/>
</dbReference>
<dbReference type="InterPro" id="IPR012845">
    <property type="entry name" value="RNA_pol_sigma_FliA_WhiG"/>
</dbReference>
<evidence type="ECO:0000256" key="3">
    <source>
        <dbReference type="ARBA" id="ARBA00023125"/>
    </source>
</evidence>
<dbReference type="PROSITE" id="PS00716">
    <property type="entry name" value="SIGMA70_2"/>
    <property type="match status" value="1"/>
</dbReference>
<evidence type="ECO:0000259" key="7">
    <source>
        <dbReference type="PROSITE" id="PS00716"/>
    </source>
</evidence>
<dbReference type="AlphaFoldDB" id="A0A1E5L6P9"/>
<keyword evidence="4 5" id="KW-0804">Transcription</keyword>
<dbReference type="CDD" id="cd06171">
    <property type="entry name" value="Sigma70_r4"/>
    <property type="match status" value="1"/>
</dbReference>
<reference evidence="8 9" key="1">
    <citation type="submission" date="2016-09" db="EMBL/GenBank/DDBJ databases">
        <title>Desulfuribacillus arsenicus sp. nov., an obligately anaerobic, dissimilatory arsenic- and antimonate-reducing bacterium isolated from anoxic sediments.</title>
        <authorList>
            <person name="Abin C.A."/>
            <person name="Hollibaugh J.T."/>
        </authorList>
    </citation>
    <scope>NUCLEOTIDE SEQUENCE [LARGE SCALE GENOMIC DNA]</scope>
    <source>
        <strain evidence="8 9">MLFW-2</strain>
    </source>
</reference>
<dbReference type="Gene3D" id="1.20.140.160">
    <property type="match status" value="1"/>
</dbReference>
<keyword evidence="1 5" id="KW-0805">Transcription regulation</keyword>
<dbReference type="EMBL" id="MJAT01000012">
    <property type="protein sequence ID" value="OEH85842.1"/>
    <property type="molecule type" value="Genomic_DNA"/>
</dbReference>
<dbReference type="GO" id="GO:0006352">
    <property type="term" value="P:DNA-templated transcription initiation"/>
    <property type="evidence" value="ECO:0007669"/>
    <property type="project" value="InterPro"/>
</dbReference>
<comment type="caution">
    <text evidence="8">The sequence shown here is derived from an EMBL/GenBank/DDBJ whole genome shotgun (WGS) entry which is preliminary data.</text>
</comment>
<dbReference type="NCBIfam" id="TIGR02937">
    <property type="entry name" value="sigma70-ECF"/>
    <property type="match status" value="1"/>
</dbReference>
<comment type="similarity">
    <text evidence="5">Belongs to the sigma-70 factor family.</text>
</comment>
<dbReference type="Gene3D" id="1.10.1740.10">
    <property type="match status" value="1"/>
</dbReference>
<evidence type="ECO:0000256" key="5">
    <source>
        <dbReference type="RuleBase" id="RU362124"/>
    </source>
</evidence>
<feature type="domain" description="RNA polymerase sigma-70" evidence="6">
    <location>
        <begin position="56"/>
        <end position="69"/>
    </location>
</feature>
<dbReference type="InterPro" id="IPR000943">
    <property type="entry name" value="RNA_pol_sigma70"/>
</dbReference>
<dbReference type="Pfam" id="PF04545">
    <property type="entry name" value="Sigma70_r4"/>
    <property type="match status" value="1"/>
</dbReference>
<protein>
    <recommendedName>
        <fullName evidence="5">RNA polymerase sigma factor</fullName>
    </recommendedName>
</protein>
<dbReference type="InterPro" id="IPR013324">
    <property type="entry name" value="RNA_pol_sigma_r3/r4-like"/>
</dbReference>
<evidence type="ECO:0000313" key="9">
    <source>
        <dbReference type="Proteomes" id="UP000095255"/>
    </source>
</evidence>
<organism evidence="8 9">
    <name type="scientific">Desulfuribacillus stibiiarsenatis</name>
    <dbReference type="NCBI Taxonomy" id="1390249"/>
    <lineage>
        <taxon>Bacteria</taxon>
        <taxon>Bacillati</taxon>
        <taxon>Bacillota</taxon>
        <taxon>Desulfuribacillia</taxon>
        <taxon>Desulfuribacillales</taxon>
        <taxon>Desulfuribacillaceae</taxon>
        <taxon>Desulfuribacillus</taxon>
    </lineage>
</organism>
<keyword evidence="9" id="KW-1185">Reference proteome</keyword>
<sequence length="257" mass="29711">MGNRYSTPQINEYWEKWSTDKNQETKENLIVSYLPLVEYVADRVSINLPASIQKDDLVSLGHIGLIEALERFDLGRGWKFETFAIWRIKGAIIDGLRKADWVPRGVRKKSKELEEAFHTLQSSQKEPVTDEQMSEYLGISMEAYYQLLQDVQMTTFISIDDSVGEDGNAFRDVIPDEKVILPEMQLDLNESKNILIKALEKLPEKEKIVVSMYYYEDLTLTEIAKVLSVSTSRISQLHTKAILRLRGFLSRQKKQLF</sequence>
<dbReference type="InterPro" id="IPR007630">
    <property type="entry name" value="RNA_pol_sigma70_r4"/>
</dbReference>
<keyword evidence="2 5" id="KW-0731">Sigma factor</keyword>
<name>A0A1E5L6P9_9FIRM</name>
<evidence type="ECO:0000313" key="8">
    <source>
        <dbReference type="EMBL" id="OEH85842.1"/>
    </source>
</evidence>
<dbReference type="NCBIfam" id="TIGR02479">
    <property type="entry name" value="FliA_WhiG"/>
    <property type="match status" value="1"/>
</dbReference>
<accession>A0A1E5L6P9</accession>
<dbReference type="PROSITE" id="PS00715">
    <property type="entry name" value="SIGMA70_1"/>
    <property type="match status" value="1"/>
</dbReference>
<keyword evidence="3 5" id="KW-0238">DNA-binding</keyword>
<feature type="domain" description="RNA polymerase sigma-70" evidence="7">
    <location>
        <begin position="219"/>
        <end position="245"/>
    </location>
</feature>
<evidence type="ECO:0000259" key="6">
    <source>
        <dbReference type="PROSITE" id="PS00715"/>
    </source>
</evidence>
<dbReference type="Proteomes" id="UP000095255">
    <property type="component" value="Unassembled WGS sequence"/>
</dbReference>
<dbReference type="InterPro" id="IPR014284">
    <property type="entry name" value="RNA_pol_sigma-70_dom"/>
</dbReference>
<evidence type="ECO:0000256" key="2">
    <source>
        <dbReference type="ARBA" id="ARBA00023082"/>
    </source>
</evidence>
<dbReference type="OrthoDB" id="9799825at2"/>
<dbReference type="GO" id="GO:0016987">
    <property type="term" value="F:sigma factor activity"/>
    <property type="evidence" value="ECO:0007669"/>
    <property type="project" value="UniProtKB-KW"/>
</dbReference>
<evidence type="ECO:0000256" key="4">
    <source>
        <dbReference type="ARBA" id="ARBA00023163"/>
    </source>
</evidence>
<dbReference type="GO" id="GO:0003899">
    <property type="term" value="F:DNA-directed RNA polymerase activity"/>
    <property type="evidence" value="ECO:0007669"/>
    <property type="project" value="InterPro"/>
</dbReference>
<dbReference type="GO" id="GO:0003677">
    <property type="term" value="F:DNA binding"/>
    <property type="evidence" value="ECO:0007669"/>
    <property type="project" value="UniProtKB-KW"/>
</dbReference>
<dbReference type="SUPFAM" id="SSF88659">
    <property type="entry name" value="Sigma3 and sigma4 domains of RNA polymerase sigma factors"/>
    <property type="match status" value="2"/>
</dbReference>
<dbReference type="PANTHER" id="PTHR30385">
    <property type="entry name" value="SIGMA FACTOR F FLAGELLAR"/>
    <property type="match status" value="1"/>
</dbReference>
<dbReference type="PIRSF" id="PIRSF000770">
    <property type="entry name" value="RNA_pol_sigma-SigE/K"/>
    <property type="match status" value="1"/>
</dbReference>
<dbReference type="NCBIfam" id="NF005413">
    <property type="entry name" value="PRK06986.1"/>
    <property type="match status" value="1"/>
</dbReference>
<dbReference type="RefSeq" id="WP_069701925.1">
    <property type="nucleotide sequence ID" value="NZ_MJAT01000012.1"/>
</dbReference>
<dbReference type="SUPFAM" id="SSF88946">
    <property type="entry name" value="Sigma2 domain of RNA polymerase sigma factors"/>
    <property type="match status" value="1"/>
</dbReference>
<gene>
    <name evidence="8" type="ORF">BHU72_03420</name>
</gene>